<dbReference type="Proteomes" id="UP000199690">
    <property type="component" value="Unassembled WGS sequence"/>
</dbReference>
<feature type="binding site" evidence="5">
    <location>
        <position position="147"/>
    </location>
    <ligand>
        <name>Mn(2+)</name>
        <dbReference type="ChEBI" id="CHEBI:29035"/>
        <label>2</label>
    </ligand>
</feature>
<dbReference type="HAMAP" id="MF_00737">
    <property type="entry name" value="Formimidoylglutam"/>
    <property type="match status" value="1"/>
</dbReference>
<evidence type="ECO:0000256" key="6">
    <source>
        <dbReference type="NCBIfam" id="TIGR01227"/>
    </source>
</evidence>
<evidence type="ECO:0000313" key="13">
    <source>
        <dbReference type="Proteomes" id="UP000199690"/>
    </source>
</evidence>
<feature type="binding site" evidence="5">
    <location>
        <position position="145"/>
    </location>
    <ligand>
        <name>Mn(2+)</name>
        <dbReference type="ChEBI" id="CHEBI:29035"/>
        <label>2</label>
    </ligand>
</feature>
<name>A0A1H5VBP3_9PSEU</name>
<keyword evidence="3 5" id="KW-0369">Histidine metabolism</keyword>
<organism evidence="11 14">
    <name type="scientific">Saccharopolyspora kobensis</name>
    <dbReference type="NCBI Taxonomy" id="146035"/>
    <lineage>
        <taxon>Bacteria</taxon>
        <taxon>Bacillati</taxon>
        <taxon>Actinomycetota</taxon>
        <taxon>Actinomycetes</taxon>
        <taxon>Pseudonocardiales</taxon>
        <taxon>Pseudonocardiaceae</taxon>
        <taxon>Saccharopolyspora</taxon>
    </lineage>
</organism>
<accession>A0A1H5VBP3</accession>
<evidence type="ECO:0000256" key="2">
    <source>
        <dbReference type="ARBA" id="ARBA00022801"/>
    </source>
</evidence>
<feature type="binding site" evidence="7">
    <location>
        <position position="238"/>
    </location>
    <ligand>
        <name>Mn(2+)</name>
        <dbReference type="ChEBI" id="CHEBI:29035"/>
        <label>1</label>
    </ligand>
</feature>
<keyword evidence="1 5" id="KW-0479">Metal-binding</keyword>
<evidence type="ECO:0000313" key="11">
    <source>
        <dbReference type="EMBL" id="SEF84634.1"/>
    </source>
</evidence>
<dbReference type="UniPathway" id="UPA00379">
    <property type="reaction ID" value="UER00552"/>
</dbReference>
<dbReference type="PROSITE" id="PS51409">
    <property type="entry name" value="ARGINASE_2"/>
    <property type="match status" value="1"/>
</dbReference>
<evidence type="ECO:0000256" key="8">
    <source>
        <dbReference type="PROSITE-ProRule" id="PRU00742"/>
    </source>
</evidence>
<dbReference type="InterPro" id="IPR020855">
    <property type="entry name" value="Ureohydrolase_Mn_BS"/>
</dbReference>
<dbReference type="Proteomes" id="UP000236729">
    <property type="component" value="Unassembled WGS sequence"/>
</dbReference>
<feature type="binding site" evidence="5 7">
    <location>
        <position position="118"/>
    </location>
    <ligand>
        <name>Mn(2+)</name>
        <dbReference type="ChEBI" id="CHEBI:29035"/>
        <label>1</label>
    </ligand>
</feature>
<proteinExistence type="inferred from homology"/>
<dbReference type="InterPro" id="IPR005923">
    <property type="entry name" value="HutG"/>
</dbReference>
<evidence type="ECO:0000256" key="7">
    <source>
        <dbReference type="PIRSR" id="PIRSR036979-1"/>
    </source>
</evidence>
<comment type="catalytic activity">
    <reaction evidence="5">
        <text>N-formimidoyl-L-glutamate + H2O = formamide + L-glutamate</text>
        <dbReference type="Rhea" id="RHEA:22492"/>
        <dbReference type="ChEBI" id="CHEBI:15377"/>
        <dbReference type="ChEBI" id="CHEBI:16397"/>
        <dbReference type="ChEBI" id="CHEBI:29985"/>
        <dbReference type="ChEBI" id="CHEBI:58928"/>
        <dbReference type="EC" id="3.5.3.8"/>
    </reaction>
</comment>
<evidence type="ECO:0000256" key="1">
    <source>
        <dbReference type="ARBA" id="ARBA00022723"/>
    </source>
</evidence>
<evidence type="ECO:0000313" key="14">
    <source>
        <dbReference type="Proteomes" id="UP000236729"/>
    </source>
</evidence>
<dbReference type="EMBL" id="FNVB01000002">
    <property type="protein sequence ID" value="SEF84634.1"/>
    <property type="molecule type" value="Genomic_DNA"/>
</dbReference>
<dbReference type="CDD" id="cd09988">
    <property type="entry name" value="Formimidoylglutamase"/>
    <property type="match status" value="1"/>
</dbReference>
<protein>
    <recommendedName>
        <fullName evidence="5 6">Formimidoylglutamase</fullName>
        <ecNumber evidence="5 6">3.5.3.8</ecNumber>
    </recommendedName>
    <alternativeName>
        <fullName evidence="5">Formiminoglutamase</fullName>
    </alternativeName>
    <alternativeName>
        <fullName evidence="5">Formiminoglutamate hydrolase</fullName>
    </alternativeName>
</protein>
<dbReference type="GO" id="GO:0033389">
    <property type="term" value="P:putrescine biosynthetic process from arginine, via agmatine"/>
    <property type="evidence" value="ECO:0007669"/>
    <property type="project" value="TreeGrafter"/>
</dbReference>
<evidence type="ECO:0000256" key="10">
    <source>
        <dbReference type="SAM" id="MobiDB-lite"/>
    </source>
</evidence>
<evidence type="ECO:0000313" key="12">
    <source>
        <dbReference type="EMBL" id="SFC62846.1"/>
    </source>
</evidence>
<comment type="cofactor">
    <cofactor evidence="5 7">
        <name>Mn(2+)</name>
        <dbReference type="ChEBI" id="CHEBI:29035"/>
    </cofactor>
    <text evidence="5 7">Binds 2 manganese ions per subunit.</text>
</comment>
<evidence type="ECO:0000256" key="4">
    <source>
        <dbReference type="ARBA" id="ARBA00023211"/>
    </source>
</evidence>
<comment type="similarity">
    <text evidence="5 8 9">Belongs to the arginase family.</text>
</comment>
<accession>A0A1I1KPQ7</accession>
<feature type="binding site" evidence="5 7">
    <location>
        <position position="149"/>
    </location>
    <ligand>
        <name>Mn(2+)</name>
        <dbReference type="ChEBI" id="CHEBI:29035"/>
        <label>1</label>
    </ligand>
</feature>
<evidence type="ECO:0000256" key="9">
    <source>
        <dbReference type="RuleBase" id="RU003684"/>
    </source>
</evidence>
<dbReference type="SUPFAM" id="SSF52768">
    <property type="entry name" value="Arginase/deacetylase"/>
    <property type="match status" value="1"/>
</dbReference>
<keyword evidence="2 5" id="KW-0378">Hydrolase</keyword>
<comment type="pathway">
    <text evidence="5">Amino-acid degradation; L-histidine degradation into L-glutamate; L-glutamate from N-formimidoyl-L-glutamate (hydrolase route): step 1/1.</text>
</comment>
<feature type="binding site" evidence="5 7">
    <location>
        <position position="145"/>
    </location>
    <ligand>
        <name>Mn(2+)</name>
        <dbReference type="ChEBI" id="CHEBI:29035"/>
        <label>1</label>
    </ligand>
</feature>
<dbReference type="Pfam" id="PF00491">
    <property type="entry name" value="Arginase"/>
    <property type="match status" value="1"/>
</dbReference>
<sequence length="316" mass="32770">MSTSAPEWTGRTDGPGPEHRRWHSAINESPGATGVSLIGFPSDIGVRRNGGRPGAQAGPGAIRAALGSFAIQPESVVHDAGDVAVSGDALEAAQDGLAEAVAAQLGAGNLPFVLGGGHETAYGSYLGLARSGLLDGRRLGVLNLDAHFDLRQADRATSGTPFRQIAAGEAERGADFTYAVIGISQPSNTAALFTTAAELGVRHLLDLDCQERHVEDVVEFVRAFTADVDVLYLSIDLDVLPAAQAPGVSAPSTLGVPAGVVIEVCRLVGNDPKLVLADITELNPTYDIDNRTARVAARLVHTIAMSAADRSVLEGR</sequence>
<evidence type="ECO:0000256" key="5">
    <source>
        <dbReference type="HAMAP-Rule" id="MF_00737"/>
    </source>
</evidence>
<feature type="binding site" evidence="5">
    <location>
        <position position="238"/>
    </location>
    <ligand>
        <name>Mn(2+)</name>
        <dbReference type="ChEBI" id="CHEBI:29035"/>
        <label>2</label>
    </ligand>
</feature>
<dbReference type="PANTHER" id="PTHR11358:SF35">
    <property type="entry name" value="FORMIMIDOYLGLUTAMASE"/>
    <property type="match status" value="1"/>
</dbReference>
<dbReference type="SMR" id="A0A1H5VBP3"/>
<reference evidence="13 14" key="1">
    <citation type="submission" date="2016-10" db="EMBL/GenBank/DDBJ databases">
        <authorList>
            <person name="Varghese N."/>
            <person name="Submissions S."/>
        </authorList>
    </citation>
    <scope>NUCLEOTIDE SEQUENCE [LARGE SCALE GENOMIC DNA]</scope>
    <source>
        <strain evidence="14">ATCC 20501</strain>
        <strain evidence="12 13">CGMCC 4.3529</strain>
    </source>
</reference>
<dbReference type="Gene3D" id="3.40.800.10">
    <property type="entry name" value="Ureohydrolase domain"/>
    <property type="match status" value="1"/>
</dbReference>
<dbReference type="PROSITE" id="PS01053">
    <property type="entry name" value="ARGINASE_1"/>
    <property type="match status" value="1"/>
</dbReference>
<dbReference type="NCBIfam" id="TIGR01227">
    <property type="entry name" value="hutG"/>
    <property type="match status" value="1"/>
</dbReference>
<keyword evidence="4 5" id="KW-0464">Manganese</keyword>
<feature type="region of interest" description="Disordered" evidence="10">
    <location>
        <begin position="1"/>
        <end position="20"/>
    </location>
</feature>
<evidence type="ECO:0000256" key="3">
    <source>
        <dbReference type="ARBA" id="ARBA00022808"/>
    </source>
</evidence>
<dbReference type="InterPro" id="IPR006035">
    <property type="entry name" value="Ureohydrolase"/>
</dbReference>
<feature type="binding site" evidence="5">
    <location>
        <position position="236"/>
    </location>
    <ligand>
        <name>Mn(2+)</name>
        <dbReference type="ChEBI" id="CHEBI:29035"/>
        <label>2</label>
    </ligand>
</feature>
<dbReference type="GO" id="GO:0030145">
    <property type="term" value="F:manganese ion binding"/>
    <property type="evidence" value="ECO:0007669"/>
    <property type="project" value="UniProtKB-UniRule"/>
</dbReference>
<dbReference type="GO" id="GO:0019557">
    <property type="term" value="P:L-histidine catabolic process to glutamate and formate"/>
    <property type="evidence" value="ECO:0007669"/>
    <property type="project" value="UniProtKB-UniPathway"/>
</dbReference>
<feature type="binding site" evidence="7">
    <location>
        <position position="147"/>
    </location>
    <ligand>
        <name>Mn(2+)</name>
        <dbReference type="ChEBI" id="CHEBI:29035"/>
        <label>1</label>
    </ligand>
</feature>
<comment type="function">
    <text evidence="5">Catalyzes the conversion of N-formimidoyl-L-glutamate to L-glutamate and formamide.</text>
</comment>
<dbReference type="PIRSF" id="PIRSF036979">
    <property type="entry name" value="Arginase"/>
    <property type="match status" value="1"/>
</dbReference>
<feature type="binding site" evidence="5 7">
    <location>
        <position position="236"/>
    </location>
    <ligand>
        <name>Mn(2+)</name>
        <dbReference type="ChEBI" id="CHEBI:29035"/>
        <label>1</label>
    </ligand>
</feature>
<dbReference type="EC" id="3.5.3.8" evidence="5 6"/>
<reference evidence="11" key="2">
    <citation type="submission" date="2016-10" db="EMBL/GenBank/DDBJ databases">
        <authorList>
            <person name="de Groot N.N."/>
        </authorList>
    </citation>
    <scope>NUCLEOTIDE SEQUENCE [LARGE SCALE GENOMIC DNA]</scope>
    <source>
        <strain evidence="11">ATCC 20501</strain>
    </source>
</reference>
<dbReference type="RefSeq" id="WP_093347030.1">
    <property type="nucleotide sequence ID" value="NZ_FNVB01000002.1"/>
</dbReference>
<dbReference type="InterPro" id="IPR023696">
    <property type="entry name" value="Ureohydrolase_dom_sf"/>
</dbReference>
<dbReference type="GO" id="GO:0008783">
    <property type="term" value="F:agmatinase activity"/>
    <property type="evidence" value="ECO:0007669"/>
    <property type="project" value="TreeGrafter"/>
</dbReference>
<dbReference type="PANTHER" id="PTHR11358">
    <property type="entry name" value="ARGINASE/AGMATINASE"/>
    <property type="match status" value="1"/>
</dbReference>
<dbReference type="EMBL" id="FOME01000001">
    <property type="protein sequence ID" value="SFC62846.1"/>
    <property type="molecule type" value="Genomic_DNA"/>
</dbReference>
<dbReference type="GO" id="GO:0019556">
    <property type="term" value="P:L-histidine catabolic process to glutamate and formamide"/>
    <property type="evidence" value="ECO:0007669"/>
    <property type="project" value="UniProtKB-UniRule"/>
</dbReference>
<dbReference type="GO" id="GO:0050415">
    <property type="term" value="F:formimidoylglutamase activity"/>
    <property type="evidence" value="ECO:0007669"/>
    <property type="project" value="UniProtKB-UniRule"/>
</dbReference>
<dbReference type="AlphaFoldDB" id="A0A1H5VBP3"/>
<keyword evidence="13" id="KW-1185">Reference proteome</keyword>
<gene>
    <name evidence="5" type="primary">hutG</name>
    <name evidence="11" type="ORF">SAMN02982929_00829</name>
    <name evidence="12" type="ORF">SAMN05216506_1011241</name>
</gene>